<keyword evidence="3" id="KW-0998">Cell outer membrane</keyword>
<proteinExistence type="predicted"/>
<comment type="caution">
    <text evidence="6">The sequence shown here is derived from an EMBL/GenBank/DDBJ whole genome shotgun (WGS) entry which is preliminary data.</text>
</comment>
<name>A0ABX3NN73_9BACT</name>
<feature type="domain" description="Outer membrane protein beta-barrel" evidence="5">
    <location>
        <begin position="410"/>
        <end position="753"/>
    </location>
</feature>
<dbReference type="EMBL" id="LWBO01000077">
    <property type="protein sequence ID" value="OQP40211.1"/>
    <property type="molecule type" value="Genomic_DNA"/>
</dbReference>
<dbReference type="Pfam" id="PF14905">
    <property type="entry name" value="OMP_b-brl_3"/>
    <property type="match status" value="2"/>
</dbReference>
<dbReference type="RefSeq" id="WP_014217904.1">
    <property type="nucleotide sequence ID" value="NZ_LWBO01000077.1"/>
</dbReference>
<comment type="subcellular location">
    <subcellularLocation>
        <location evidence="1">Cell outer membrane</location>
    </subcellularLocation>
</comment>
<feature type="domain" description="Outer membrane protein beta-barrel" evidence="5">
    <location>
        <begin position="783"/>
        <end position="855"/>
    </location>
</feature>
<evidence type="ECO:0000313" key="7">
    <source>
        <dbReference type="Proteomes" id="UP000192277"/>
    </source>
</evidence>
<feature type="region of interest" description="Disordered" evidence="4">
    <location>
        <begin position="754"/>
        <end position="783"/>
    </location>
</feature>
<dbReference type="PANTHER" id="PTHR40980">
    <property type="entry name" value="PLUG DOMAIN-CONTAINING PROTEIN"/>
    <property type="match status" value="1"/>
</dbReference>
<evidence type="ECO:0000256" key="4">
    <source>
        <dbReference type="SAM" id="MobiDB-lite"/>
    </source>
</evidence>
<evidence type="ECO:0000256" key="3">
    <source>
        <dbReference type="ARBA" id="ARBA00023237"/>
    </source>
</evidence>
<dbReference type="Gene3D" id="2.170.130.10">
    <property type="entry name" value="TonB-dependent receptor, plug domain"/>
    <property type="match status" value="1"/>
</dbReference>
<evidence type="ECO:0000259" key="5">
    <source>
        <dbReference type="Pfam" id="PF14905"/>
    </source>
</evidence>
<keyword evidence="7" id="KW-1185">Reference proteome</keyword>
<accession>A0ABX3NN73</accession>
<reference evidence="6 7" key="1">
    <citation type="submission" date="2016-04" db="EMBL/GenBank/DDBJ databases">
        <authorList>
            <person name="Chen L."/>
            <person name="Zhuang W."/>
            <person name="Wang G."/>
        </authorList>
    </citation>
    <scope>NUCLEOTIDE SEQUENCE [LARGE SCALE GENOMIC DNA]</scope>
    <source>
        <strain evidence="7">GR20</strain>
    </source>
</reference>
<dbReference type="InterPro" id="IPR036942">
    <property type="entry name" value="Beta-barrel_TonB_sf"/>
</dbReference>
<dbReference type="InterPro" id="IPR041700">
    <property type="entry name" value="OMP_b-brl_3"/>
</dbReference>
<organism evidence="6 7">
    <name type="scientific">Niastella koreensis</name>
    <dbReference type="NCBI Taxonomy" id="354356"/>
    <lineage>
        <taxon>Bacteria</taxon>
        <taxon>Pseudomonadati</taxon>
        <taxon>Bacteroidota</taxon>
        <taxon>Chitinophagia</taxon>
        <taxon>Chitinophagales</taxon>
        <taxon>Chitinophagaceae</taxon>
        <taxon>Niastella</taxon>
    </lineage>
</organism>
<dbReference type="Proteomes" id="UP000192277">
    <property type="component" value="Unassembled WGS sequence"/>
</dbReference>
<feature type="compositionally biased region" description="Gly residues" evidence="4">
    <location>
        <begin position="758"/>
        <end position="781"/>
    </location>
</feature>
<dbReference type="InterPro" id="IPR037066">
    <property type="entry name" value="Plug_dom_sf"/>
</dbReference>
<dbReference type="PANTHER" id="PTHR40980:SF4">
    <property type="entry name" value="TONB-DEPENDENT RECEPTOR-LIKE BETA-BARREL DOMAIN-CONTAINING PROTEIN"/>
    <property type="match status" value="1"/>
</dbReference>
<protein>
    <recommendedName>
        <fullName evidence="5">Outer membrane protein beta-barrel domain-containing protein</fullName>
    </recommendedName>
</protein>
<dbReference type="SUPFAM" id="SSF56935">
    <property type="entry name" value="Porins"/>
    <property type="match status" value="1"/>
</dbReference>
<evidence type="ECO:0000313" key="6">
    <source>
        <dbReference type="EMBL" id="OQP40211.1"/>
    </source>
</evidence>
<sequence>MKHFGWLFVLLVSFQITQAQYPGGGAGRPGGRPGGQQMNIGHLYGRIIDKATNKGLDAASVQLIQNKFDTVSKKRVDVVIGGMLTSRNGDFSLENLPVFGQFKLVITAIGYKSIEQKAGFDIKMGPGVDRSQLLNQVDKDLGNIKMEQDATMLQDVTVTGSKPMIQMGVDRKIFNVEKSITSSGGTAIDVMRQVPSINVDIDGNVSLRNAAPQIFVDGRPTTLTMDQIPADAIQSVEIITNPSAKYDASGGQSGILNIVLKKNRKTGYNGSVRAGVDSRGKFNGGGDINVRQGKFNVFANAMYNQRKSKSWGETDRFTYGSNTVKDYYTKQYNKGVMDGAFAFGRFGLDYFIDNRNTISLSQSIVNGDFKPDNWSNYVYDTVGGTVLPQSRHTLGKNNFRNYGTQLSFKHIFAHAGEEWTADFNYNQSKNTNESDIHIQNFYDVAMVNKNGDETLQSVLGGGQNKFFIGQTDYVNPITDNIKLEAGLRAQVRKFSSFQDNYFNGIELNNDFEYTDHVYAGYVTYSQKIKETFSYQVGLRAESSGYDGHQVNKDVYKIDYPISLFPSVFLSKQLEHKQDLQLNYTRRINRPNFFQLMPNTDYTDPLNYQTGNPALKPEFTHSLELSYQKTYGKSSNTFLATVFGKYTTNLISRYQYPGKLVTYPDSVYIATYVNASSAYASGLELIFRNNLTKWWDVTLSTNVYYSKINGSNISANLQNERTSYSAKLNQNFKFNKGWSFQLSGDYTGKSALPVSTSNGGSGSGSGGGFGGGGGGRGGGFGGQQTTTTQGYINPFYGMDMGLRKDFQIKKNTATVSVNWQDIFRTRKYFVHSEANGFTQDDWRRRDPQLVRVNFSYRFGKFDASLFKRKNTKGDQEGMQNGMQGMQQ</sequence>
<keyword evidence="2" id="KW-0472">Membrane</keyword>
<gene>
    <name evidence="6" type="ORF">A4D02_14895</name>
</gene>
<dbReference type="Gene3D" id="2.40.170.20">
    <property type="entry name" value="TonB-dependent receptor, beta-barrel domain"/>
    <property type="match status" value="1"/>
</dbReference>
<evidence type="ECO:0000256" key="2">
    <source>
        <dbReference type="ARBA" id="ARBA00023136"/>
    </source>
</evidence>
<evidence type="ECO:0000256" key="1">
    <source>
        <dbReference type="ARBA" id="ARBA00004442"/>
    </source>
</evidence>